<dbReference type="InterPro" id="IPR043504">
    <property type="entry name" value="Peptidase_S1_PA_chymotrypsin"/>
</dbReference>
<name>A0A1I1GQX5_9BACT</name>
<dbReference type="OrthoDB" id="9766361at2"/>
<dbReference type="GO" id="GO:0006508">
    <property type="term" value="P:proteolysis"/>
    <property type="evidence" value="ECO:0007669"/>
    <property type="project" value="InterPro"/>
</dbReference>
<evidence type="ECO:0000313" key="2">
    <source>
        <dbReference type="Proteomes" id="UP000199514"/>
    </source>
</evidence>
<dbReference type="GO" id="GO:0004252">
    <property type="term" value="F:serine-type endopeptidase activity"/>
    <property type="evidence" value="ECO:0007669"/>
    <property type="project" value="InterPro"/>
</dbReference>
<protein>
    <submittedName>
        <fullName evidence="1">Trypsin-like peptidase domain-containing protein</fullName>
    </submittedName>
</protein>
<sequence length="370" mass="41478">MVDIEQIEDYLAGNLQGQSLQQFEAQLQTDPLFAARVAQHQKLLQGFRTLKSRSALKMQLDTFHTEMEAEGKVPRLRRIYSLQTWVNRHYPTMAVAASVALITVFSTIFTMQHTEKVETKHQSHYQYLKREVDRLKQGQQALANDIVSENNNNVPATKPTQNLLKYGGTGFAISADGYVVTNYHLVSRADSIIIEQKAKQEKRFKAKMVYGDKEHDLALLKIISPSFEGFGTLPYTLGSKSAELGEDIFTLAYPREEMVYGEGSISAYSGYEGDTNAYQVSVPVNPGNSGGPLFDKKGNVIGVISGKQTDAEGVAFAQKTENIRRMLAAIPKDSLEKNGIVLAKNNKLRYLDRTAQLRKIQDFVFHVKVY</sequence>
<dbReference type="PRINTS" id="PR00834">
    <property type="entry name" value="PROTEASES2C"/>
</dbReference>
<gene>
    <name evidence="1" type="ORF">SAMN05421780_10365</name>
</gene>
<keyword evidence="2" id="KW-1185">Reference proteome</keyword>
<dbReference type="Pfam" id="PF13365">
    <property type="entry name" value="Trypsin_2"/>
    <property type="match status" value="1"/>
</dbReference>
<dbReference type="STRING" id="927664.SAMN05421780_10365"/>
<dbReference type="EMBL" id="FOLE01000003">
    <property type="protein sequence ID" value="SFC14189.1"/>
    <property type="molecule type" value="Genomic_DNA"/>
</dbReference>
<accession>A0A1I1GQX5</accession>
<reference evidence="1 2" key="1">
    <citation type="submission" date="2016-10" db="EMBL/GenBank/DDBJ databases">
        <authorList>
            <person name="de Groot N.N."/>
        </authorList>
    </citation>
    <scope>NUCLEOTIDE SEQUENCE [LARGE SCALE GENOMIC DNA]</scope>
    <source>
        <strain evidence="1 2">DSM 6793</strain>
    </source>
</reference>
<dbReference type="SUPFAM" id="SSF50494">
    <property type="entry name" value="Trypsin-like serine proteases"/>
    <property type="match status" value="1"/>
</dbReference>
<dbReference type="InterPro" id="IPR009003">
    <property type="entry name" value="Peptidase_S1_PA"/>
</dbReference>
<dbReference type="AlphaFoldDB" id="A0A1I1GQX5"/>
<dbReference type="Gene3D" id="2.40.10.10">
    <property type="entry name" value="Trypsin-like serine proteases"/>
    <property type="match status" value="2"/>
</dbReference>
<evidence type="ECO:0000313" key="1">
    <source>
        <dbReference type="EMBL" id="SFC14189.1"/>
    </source>
</evidence>
<dbReference type="PANTHER" id="PTHR43019">
    <property type="entry name" value="SERINE ENDOPROTEASE DEGS"/>
    <property type="match status" value="1"/>
</dbReference>
<dbReference type="PANTHER" id="PTHR43019:SF23">
    <property type="entry name" value="PROTEASE DO-LIKE 5, CHLOROPLASTIC"/>
    <property type="match status" value="1"/>
</dbReference>
<organism evidence="1 2">
    <name type="scientific">Flexibacter flexilis DSM 6793</name>
    <dbReference type="NCBI Taxonomy" id="927664"/>
    <lineage>
        <taxon>Bacteria</taxon>
        <taxon>Pseudomonadati</taxon>
        <taxon>Bacteroidota</taxon>
        <taxon>Cytophagia</taxon>
        <taxon>Cytophagales</taxon>
        <taxon>Flexibacteraceae</taxon>
        <taxon>Flexibacter</taxon>
    </lineage>
</organism>
<dbReference type="RefSeq" id="WP_091509721.1">
    <property type="nucleotide sequence ID" value="NZ_FOLE01000003.1"/>
</dbReference>
<dbReference type="InterPro" id="IPR001940">
    <property type="entry name" value="Peptidase_S1C"/>
</dbReference>
<dbReference type="Proteomes" id="UP000199514">
    <property type="component" value="Unassembled WGS sequence"/>
</dbReference>
<proteinExistence type="predicted"/>